<evidence type="ECO:0000313" key="11">
    <source>
        <dbReference type="EMBL" id="CAF0789950.1"/>
    </source>
</evidence>
<reference evidence="11" key="1">
    <citation type="submission" date="2021-02" db="EMBL/GenBank/DDBJ databases">
        <authorList>
            <person name="Nowell W R."/>
        </authorList>
    </citation>
    <scope>NUCLEOTIDE SEQUENCE</scope>
</reference>
<dbReference type="AlphaFoldDB" id="A0A813S1D1"/>
<dbReference type="Pfam" id="PF01485">
    <property type="entry name" value="IBR"/>
    <property type="match status" value="1"/>
</dbReference>
<dbReference type="Proteomes" id="UP000663860">
    <property type="component" value="Unassembled WGS sequence"/>
</dbReference>
<proteinExistence type="predicted"/>
<dbReference type="InterPro" id="IPR044066">
    <property type="entry name" value="TRIAD_supradom"/>
</dbReference>
<dbReference type="PROSITE" id="PS50802">
    <property type="entry name" value="OTU"/>
    <property type="match status" value="1"/>
</dbReference>
<dbReference type="Gene3D" id="3.90.70.80">
    <property type="match status" value="1"/>
</dbReference>
<keyword evidence="7" id="KW-0833">Ubl conjugation pathway</keyword>
<dbReference type="SUPFAM" id="SSF54001">
    <property type="entry name" value="Cysteine proteinases"/>
    <property type="match status" value="1"/>
</dbReference>
<accession>A0A813S1D1</accession>
<keyword evidence="4" id="KW-0479">Metal-binding</keyword>
<dbReference type="PROSITE" id="PS51873">
    <property type="entry name" value="TRIAD"/>
    <property type="match status" value="1"/>
</dbReference>
<comment type="catalytic activity">
    <reaction evidence="1">
        <text>[E2 ubiquitin-conjugating enzyme]-S-ubiquitinyl-L-cysteine + [acceptor protein]-L-lysine = [E2 ubiquitin-conjugating enzyme]-L-cysteine + [acceptor protein]-N(6)-ubiquitinyl-L-lysine.</text>
        <dbReference type="EC" id="2.3.2.31"/>
    </reaction>
</comment>
<sequence>MADQPGADNLWVACKNPSGIYVIGWDPDSTHQPPKECVNYPKYNPGVLLHSKPSAIPKNNKSAKSSRFYKERQGECSICSEPNSNLVNISKNCTHLANSCIPCLTQSITTDIESKGSYTFRCAMPACNVKFEPEEYYHLLDKRLTDITDNLLLHRTLEADEEFRWCKSSKGCGAGQLVSNHKDLLGYYTCHACHQMLCFRHSIEWHTGYSCDEFDKERAQNDDLASDVTVLAYSKKCPNEACGTPIMKLEGCDVMTCCRFESHACIESKGDCDHGGRNYCGQRFCWSCLDIISKVIRLLEPNCQGIRERIELLGKLISIQRLDSIPDIYDEMAQIIAATERNERLQAGPDGERLLELTTAARSNRNIDLNNLDAEIQRQFGLHSVEVTGDGACSFRAILISEKKRIISRHLGKQQPDLYNSEMRDKAIQQVLDDQSYYSTVLRPGERVSETELRNWADSMRDPNTYGDEMANIAVSDHYHIQLVIFRAGELLTVVNPRDGCVEYTAFLVNVGTH</sequence>
<evidence type="ECO:0000256" key="5">
    <source>
        <dbReference type="ARBA" id="ARBA00022737"/>
    </source>
</evidence>
<dbReference type="PANTHER" id="PTHR11685">
    <property type="entry name" value="RBR FAMILY RING FINGER AND IBR DOMAIN-CONTAINING"/>
    <property type="match status" value="1"/>
</dbReference>
<dbReference type="Gene3D" id="1.20.120.1750">
    <property type="match status" value="1"/>
</dbReference>
<evidence type="ECO:0000313" key="12">
    <source>
        <dbReference type="Proteomes" id="UP000663860"/>
    </source>
</evidence>
<dbReference type="InterPro" id="IPR013083">
    <property type="entry name" value="Znf_RING/FYVE/PHD"/>
</dbReference>
<keyword evidence="6" id="KW-0863">Zinc-finger</keyword>
<keyword evidence="5" id="KW-0677">Repeat</keyword>
<keyword evidence="8" id="KW-0862">Zinc</keyword>
<dbReference type="InterPro" id="IPR038765">
    <property type="entry name" value="Papain-like_cys_pep_sf"/>
</dbReference>
<dbReference type="InterPro" id="IPR003323">
    <property type="entry name" value="OTU_dom"/>
</dbReference>
<dbReference type="EC" id="2.3.2.31" evidence="2"/>
<feature type="domain" description="RING-type" evidence="10">
    <location>
        <begin position="72"/>
        <end position="309"/>
    </location>
</feature>
<name>A0A813S1D1_9BILA</name>
<protein>
    <recommendedName>
        <fullName evidence="2">RBR-type E3 ubiquitin transferase</fullName>
        <ecNumber evidence="2">2.3.2.31</ecNumber>
    </recommendedName>
</protein>
<dbReference type="Gene3D" id="3.30.40.10">
    <property type="entry name" value="Zinc/RING finger domain, C3HC4 (zinc finger)"/>
    <property type="match status" value="1"/>
</dbReference>
<evidence type="ECO:0000256" key="2">
    <source>
        <dbReference type="ARBA" id="ARBA00012251"/>
    </source>
</evidence>
<evidence type="ECO:0000256" key="4">
    <source>
        <dbReference type="ARBA" id="ARBA00022723"/>
    </source>
</evidence>
<evidence type="ECO:0000256" key="8">
    <source>
        <dbReference type="ARBA" id="ARBA00022833"/>
    </source>
</evidence>
<dbReference type="EMBL" id="CAJNOE010000039">
    <property type="protein sequence ID" value="CAF0789950.1"/>
    <property type="molecule type" value="Genomic_DNA"/>
</dbReference>
<dbReference type="GO" id="GO:0008270">
    <property type="term" value="F:zinc ion binding"/>
    <property type="evidence" value="ECO:0007669"/>
    <property type="project" value="UniProtKB-KW"/>
</dbReference>
<dbReference type="InterPro" id="IPR031127">
    <property type="entry name" value="E3_UB_ligase_RBR"/>
</dbReference>
<evidence type="ECO:0000256" key="1">
    <source>
        <dbReference type="ARBA" id="ARBA00001798"/>
    </source>
</evidence>
<gene>
    <name evidence="11" type="ORF">IZO911_LOCUS6343</name>
</gene>
<evidence type="ECO:0000256" key="6">
    <source>
        <dbReference type="ARBA" id="ARBA00022771"/>
    </source>
</evidence>
<evidence type="ECO:0000259" key="10">
    <source>
        <dbReference type="PROSITE" id="PS51873"/>
    </source>
</evidence>
<evidence type="ECO:0000256" key="3">
    <source>
        <dbReference type="ARBA" id="ARBA00022679"/>
    </source>
</evidence>
<evidence type="ECO:0000259" key="9">
    <source>
        <dbReference type="PROSITE" id="PS50802"/>
    </source>
</evidence>
<dbReference type="InterPro" id="IPR002867">
    <property type="entry name" value="IBR_dom"/>
</dbReference>
<organism evidence="11 12">
    <name type="scientific">Adineta steineri</name>
    <dbReference type="NCBI Taxonomy" id="433720"/>
    <lineage>
        <taxon>Eukaryota</taxon>
        <taxon>Metazoa</taxon>
        <taxon>Spiralia</taxon>
        <taxon>Gnathifera</taxon>
        <taxon>Rotifera</taxon>
        <taxon>Eurotatoria</taxon>
        <taxon>Bdelloidea</taxon>
        <taxon>Adinetida</taxon>
        <taxon>Adinetidae</taxon>
        <taxon>Adineta</taxon>
    </lineage>
</organism>
<dbReference type="SUPFAM" id="SSF57850">
    <property type="entry name" value="RING/U-box"/>
    <property type="match status" value="2"/>
</dbReference>
<dbReference type="GO" id="GO:0061630">
    <property type="term" value="F:ubiquitin protein ligase activity"/>
    <property type="evidence" value="ECO:0007669"/>
    <property type="project" value="UniProtKB-EC"/>
</dbReference>
<feature type="domain" description="OTU" evidence="9">
    <location>
        <begin position="382"/>
        <end position="514"/>
    </location>
</feature>
<dbReference type="GO" id="GO:0016567">
    <property type="term" value="P:protein ubiquitination"/>
    <property type="evidence" value="ECO:0007669"/>
    <property type="project" value="InterPro"/>
</dbReference>
<evidence type="ECO:0000256" key="7">
    <source>
        <dbReference type="ARBA" id="ARBA00022786"/>
    </source>
</evidence>
<keyword evidence="3" id="KW-0808">Transferase</keyword>
<comment type="caution">
    <text evidence="11">The sequence shown here is derived from an EMBL/GenBank/DDBJ whole genome shotgun (WGS) entry which is preliminary data.</text>
</comment>